<reference evidence="1 2" key="1">
    <citation type="submission" date="2017-03" db="EMBL/GenBank/DDBJ databases">
        <title>Foreign affairs: Plasmid Transfer between Roseobacters and Rhizobia.</title>
        <authorList>
            <person name="Bartling P."/>
            <person name="Bunk B."/>
            <person name="Overmann J."/>
            <person name="Brinkmann H."/>
            <person name="Petersen J."/>
        </authorList>
    </citation>
    <scope>NUCLEOTIDE SEQUENCE [LARGE SCALE GENOMIC DNA]</scope>
    <source>
        <strain evidence="1 2">MACL11</strain>
        <plasmid evidence="2">Plasmid pmm170</plasmid>
    </source>
</reference>
<gene>
    <name evidence="1" type="ORF">Mame_05238</name>
</gene>
<dbReference type="EMBL" id="CP020333">
    <property type="protein sequence ID" value="AQZ54529.1"/>
    <property type="molecule type" value="Genomic_DNA"/>
</dbReference>
<organism evidence="1 2">
    <name type="scientific">Martelella mediterranea DSM 17316</name>
    <dbReference type="NCBI Taxonomy" id="1122214"/>
    <lineage>
        <taxon>Bacteria</taxon>
        <taxon>Pseudomonadati</taxon>
        <taxon>Pseudomonadota</taxon>
        <taxon>Alphaproteobacteria</taxon>
        <taxon>Hyphomicrobiales</taxon>
        <taxon>Aurantimonadaceae</taxon>
        <taxon>Martelella</taxon>
    </lineage>
</organism>
<geneLocation type="plasmid" evidence="2">
    <name>pmm170</name>
</geneLocation>
<evidence type="ECO:0000313" key="1">
    <source>
        <dbReference type="EMBL" id="AQZ54529.1"/>
    </source>
</evidence>
<proteinExistence type="predicted"/>
<name>A0A1U9Z9Y6_9HYPH</name>
<dbReference type="Proteomes" id="UP000191135">
    <property type="component" value="Plasmid pMM170"/>
</dbReference>
<protein>
    <submittedName>
        <fullName evidence="1">Uncharacterized protein</fullName>
    </submittedName>
</protein>
<dbReference type="RefSeq" id="WP_018067179.1">
    <property type="nucleotide sequence ID" value="NZ_AQWH01000034.1"/>
</dbReference>
<keyword evidence="2" id="KW-1185">Reference proteome</keyword>
<dbReference type="AlphaFoldDB" id="A0A1U9Z9Y6"/>
<sequence length="205" mass="22379">MWRNLLAAFLVGLVVAAPATAGLFVWLGGGTYSVRNCTPSDRACLILAASDTKIASFRERLGDQQIHYIAPKLAEAWYLAGPQTRLEIDRMVEDADEDGKLRAALDEQIALARPLPELTLSEAAAALANAALPKAESQDLPASWTVDSFVHEALEQAIVRGEGKQATVFWLKHVDEMWEQAPDGFLLMQRWTAQNDLALPPDGIA</sequence>
<accession>A0A1U9Z9Y6</accession>
<dbReference type="KEGG" id="mmed:Mame_05238"/>
<keyword evidence="1" id="KW-0614">Plasmid</keyword>
<evidence type="ECO:0000313" key="2">
    <source>
        <dbReference type="Proteomes" id="UP000191135"/>
    </source>
</evidence>